<gene>
    <name evidence="1" type="ORF">L1987_16560</name>
</gene>
<dbReference type="Proteomes" id="UP001056120">
    <property type="component" value="Linkage Group LG06"/>
</dbReference>
<accession>A0ACB9IVB8</accession>
<protein>
    <submittedName>
        <fullName evidence="1">Uncharacterized protein</fullName>
    </submittedName>
</protein>
<proteinExistence type="predicted"/>
<comment type="caution">
    <text evidence="1">The sequence shown here is derived from an EMBL/GenBank/DDBJ whole genome shotgun (WGS) entry which is preliminary data.</text>
</comment>
<dbReference type="EMBL" id="CM042023">
    <property type="protein sequence ID" value="KAI3811864.1"/>
    <property type="molecule type" value="Genomic_DNA"/>
</dbReference>
<sequence length="431" mass="46088">MIPSGGHIPPSKQPPDPNLEVSSVSPSAVTPNIEGSPHGSEVRTSSLPPSAAAGAGKSSPLTNGVQNRASPYDRSSSGGATRRKGNRLLRRENPQRSIPGPVKVVNPPALVPEEDGFTLVNCKGKNKTIKLQRKKKPVVVRANAIGLKANQRDSSLHVNLSNQVGGQTCSKVPGSGFYFARAVQGTSVKPVKPPLQAPNTSPKSAGPASRSVSRHPHSSGSSMEVDSPQGCSINRFAVLNDVSELDTLDQSVGTGTKFTELDIQASLKRSSLVEACSDLYPHESIMEDVNPTAQFQSDVEEQAAEKRIPEIENLFCQVNREHIDGTRLLPSSILSSPNPGGLHSHEGGRTYGISESQRIAIADRLSVSTSICSEETVNWCPGEWDYFNDLCISLGLDTDYCIEDVDSDTENGTAQFISHLLKSGCPKPNRR</sequence>
<evidence type="ECO:0000313" key="1">
    <source>
        <dbReference type="EMBL" id="KAI3811864.1"/>
    </source>
</evidence>
<organism evidence="1 2">
    <name type="scientific">Smallanthus sonchifolius</name>
    <dbReference type="NCBI Taxonomy" id="185202"/>
    <lineage>
        <taxon>Eukaryota</taxon>
        <taxon>Viridiplantae</taxon>
        <taxon>Streptophyta</taxon>
        <taxon>Embryophyta</taxon>
        <taxon>Tracheophyta</taxon>
        <taxon>Spermatophyta</taxon>
        <taxon>Magnoliopsida</taxon>
        <taxon>eudicotyledons</taxon>
        <taxon>Gunneridae</taxon>
        <taxon>Pentapetalae</taxon>
        <taxon>asterids</taxon>
        <taxon>campanulids</taxon>
        <taxon>Asterales</taxon>
        <taxon>Asteraceae</taxon>
        <taxon>Asteroideae</taxon>
        <taxon>Heliantheae alliance</taxon>
        <taxon>Millerieae</taxon>
        <taxon>Smallanthus</taxon>
    </lineage>
</organism>
<evidence type="ECO:0000313" key="2">
    <source>
        <dbReference type="Proteomes" id="UP001056120"/>
    </source>
</evidence>
<reference evidence="2" key="1">
    <citation type="journal article" date="2022" name="Mol. Ecol. Resour.">
        <title>The genomes of chicory, endive, great burdock and yacon provide insights into Asteraceae palaeo-polyploidization history and plant inulin production.</title>
        <authorList>
            <person name="Fan W."/>
            <person name="Wang S."/>
            <person name="Wang H."/>
            <person name="Wang A."/>
            <person name="Jiang F."/>
            <person name="Liu H."/>
            <person name="Zhao H."/>
            <person name="Xu D."/>
            <person name="Zhang Y."/>
        </authorList>
    </citation>
    <scope>NUCLEOTIDE SEQUENCE [LARGE SCALE GENOMIC DNA]</scope>
    <source>
        <strain evidence="2">cv. Yunnan</strain>
    </source>
</reference>
<reference evidence="1 2" key="2">
    <citation type="journal article" date="2022" name="Mol. Ecol. Resour.">
        <title>The genomes of chicory, endive, great burdock and yacon provide insights into Asteraceae paleo-polyploidization history and plant inulin production.</title>
        <authorList>
            <person name="Fan W."/>
            <person name="Wang S."/>
            <person name="Wang H."/>
            <person name="Wang A."/>
            <person name="Jiang F."/>
            <person name="Liu H."/>
            <person name="Zhao H."/>
            <person name="Xu D."/>
            <person name="Zhang Y."/>
        </authorList>
    </citation>
    <scope>NUCLEOTIDE SEQUENCE [LARGE SCALE GENOMIC DNA]</scope>
    <source>
        <strain evidence="2">cv. Yunnan</strain>
        <tissue evidence="1">Leaves</tissue>
    </source>
</reference>
<name>A0ACB9IVB8_9ASTR</name>
<keyword evidence="2" id="KW-1185">Reference proteome</keyword>